<protein>
    <recommendedName>
        <fullName evidence="14">G-protein coupled receptors family 1 profile domain-containing protein</fullName>
    </recommendedName>
</protein>
<proteinExistence type="predicted"/>
<keyword evidence="11" id="KW-0325">Glycoprotein</keyword>
<evidence type="ECO:0000256" key="5">
    <source>
        <dbReference type="ARBA" id="ARBA00022725"/>
    </source>
</evidence>
<accession>A0A8T2IJD6</accession>
<keyword evidence="16" id="KW-1185">Reference proteome</keyword>
<evidence type="ECO:0000256" key="2">
    <source>
        <dbReference type="ARBA" id="ARBA00022475"/>
    </source>
</evidence>
<dbReference type="AlphaFoldDB" id="A0A8T2IJD6"/>
<dbReference type="SUPFAM" id="SSF81321">
    <property type="entry name" value="Family A G protein-coupled receptor-like"/>
    <property type="match status" value="1"/>
</dbReference>
<evidence type="ECO:0000256" key="13">
    <source>
        <dbReference type="SAM" id="Phobius"/>
    </source>
</evidence>
<feature type="transmembrane region" description="Helical" evidence="13">
    <location>
        <begin position="25"/>
        <end position="49"/>
    </location>
</feature>
<dbReference type="GO" id="GO:0005886">
    <property type="term" value="C:plasma membrane"/>
    <property type="evidence" value="ECO:0007669"/>
    <property type="project" value="UniProtKB-SubCell"/>
</dbReference>
<keyword evidence="5" id="KW-0552">Olfaction</keyword>
<dbReference type="PANTHER" id="PTHR24242:SF398">
    <property type="entry name" value="OLFACTORY RECEPTOR 11L1-LIKE"/>
    <property type="match status" value="1"/>
</dbReference>
<evidence type="ECO:0000313" key="15">
    <source>
        <dbReference type="EMBL" id="KAG8431923.1"/>
    </source>
</evidence>
<gene>
    <name evidence="15" type="ORF">GDO86_019277</name>
</gene>
<evidence type="ECO:0000256" key="11">
    <source>
        <dbReference type="ARBA" id="ARBA00023180"/>
    </source>
</evidence>
<dbReference type="InterPro" id="IPR000276">
    <property type="entry name" value="GPCR_Rhodpsn"/>
</dbReference>
<evidence type="ECO:0000313" key="16">
    <source>
        <dbReference type="Proteomes" id="UP000812440"/>
    </source>
</evidence>
<keyword evidence="6 13" id="KW-1133">Transmembrane helix</keyword>
<dbReference type="Gene3D" id="1.20.1070.10">
    <property type="entry name" value="Rhodopsin 7-helix transmembrane proteins"/>
    <property type="match status" value="1"/>
</dbReference>
<evidence type="ECO:0000256" key="8">
    <source>
        <dbReference type="ARBA" id="ARBA00023136"/>
    </source>
</evidence>
<evidence type="ECO:0000256" key="9">
    <source>
        <dbReference type="ARBA" id="ARBA00023157"/>
    </source>
</evidence>
<keyword evidence="3" id="KW-0716">Sensory transduction</keyword>
<dbReference type="PRINTS" id="PR00237">
    <property type="entry name" value="GPCRRHODOPSN"/>
</dbReference>
<evidence type="ECO:0000259" key="14">
    <source>
        <dbReference type="PROSITE" id="PS50262"/>
    </source>
</evidence>
<comment type="subcellular location">
    <subcellularLocation>
        <location evidence="1">Cell membrane</location>
        <topology evidence="1">Multi-pass membrane protein</topology>
    </subcellularLocation>
</comment>
<dbReference type="GO" id="GO:0004984">
    <property type="term" value="F:olfactory receptor activity"/>
    <property type="evidence" value="ECO:0007669"/>
    <property type="project" value="InterPro"/>
</dbReference>
<dbReference type="InterPro" id="IPR000725">
    <property type="entry name" value="Olfact_rcpt"/>
</dbReference>
<reference evidence="15" key="1">
    <citation type="thesis" date="2020" institute="ProQuest LLC" country="789 East Eisenhower Parkway, Ann Arbor, MI, USA">
        <title>Comparative Genomics and Chromosome Evolution.</title>
        <authorList>
            <person name="Mudd A.B."/>
        </authorList>
    </citation>
    <scope>NUCLEOTIDE SEQUENCE</scope>
    <source>
        <strain evidence="15">Female2</strain>
        <tissue evidence="15">Blood</tissue>
    </source>
</reference>
<evidence type="ECO:0000256" key="6">
    <source>
        <dbReference type="ARBA" id="ARBA00022989"/>
    </source>
</evidence>
<evidence type="ECO:0000256" key="12">
    <source>
        <dbReference type="ARBA" id="ARBA00023224"/>
    </source>
</evidence>
<sequence length="324" mass="36900">MYKKNQTFSNEIFLLGFQNLQNFKIPLFSLFQVIYLLTICENIFIIVLVSTSHNLQSPMYFFLQHLSMCDLVETNTIVPIMLKTITQDGVKLPLIGCITQLSFFGSSEAFQCLLLSVMSFDRYLAICNPLRYITIMNRRVCVQLTLIPFLLSFVIIPCFTLAPISTLQFCEQNTIDHFFCDFIPLLELSCSDASFVQHNVIYLSVPVVMFPFMFIVLSYIYIVRSILQITSSIGRQKAFSTCSSHLAVVSMFYGTITGVYVIPSRKHLLTINKVLSLLYTVVIPFLNPVIYTLRNKDIKDALKTLLGNPSINTLNQYKGLRSTG</sequence>
<keyword evidence="10" id="KW-0675">Receptor</keyword>
<evidence type="ECO:0000256" key="10">
    <source>
        <dbReference type="ARBA" id="ARBA00023170"/>
    </source>
</evidence>
<dbReference type="Pfam" id="PF13853">
    <property type="entry name" value="7tm_4"/>
    <property type="match status" value="1"/>
</dbReference>
<evidence type="ECO:0000256" key="7">
    <source>
        <dbReference type="ARBA" id="ARBA00023040"/>
    </source>
</evidence>
<keyword evidence="8 13" id="KW-0472">Membrane</keyword>
<keyword evidence="7" id="KW-0297">G-protein coupled receptor</keyword>
<dbReference type="InterPro" id="IPR050939">
    <property type="entry name" value="Olfactory_GPCR1"/>
</dbReference>
<feature type="domain" description="G-protein coupled receptors family 1 profile" evidence="14">
    <location>
        <begin position="41"/>
        <end position="291"/>
    </location>
</feature>
<feature type="transmembrane region" description="Helical" evidence="13">
    <location>
        <begin position="243"/>
        <end position="262"/>
    </location>
</feature>
<keyword evidence="9" id="KW-1015">Disulfide bond</keyword>
<dbReference type="FunFam" id="1.20.1070.10:FF:000010">
    <property type="entry name" value="Olfactory receptor"/>
    <property type="match status" value="1"/>
</dbReference>
<keyword evidence="12" id="KW-0807">Transducer</keyword>
<comment type="caution">
    <text evidence="15">The sequence shown here is derived from an EMBL/GenBank/DDBJ whole genome shotgun (WGS) entry which is preliminary data.</text>
</comment>
<evidence type="ECO:0000256" key="4">
    <source>
        <dbReference type="ARBA" id="ARBA00022692"/>
    </source>
</evidence>
<dbReference type="PRINTS" id="PR00245">
    <property type="entry name" value="OLFACTORYR"/>
</dbReference>
<dbReference type="EMBL" id="JAACNH010000039">
    <property type="protein sequence ID" value="KAG8431923.1"/>
    <property type="molecule type" value="Genomic_DNA"/>
</dbReference>
<feature type="transmembrane region" description="Helical" evidence="13">
    <location>
        <begin position="140"/>
        <end position="164"/>
    </location>
</feature>
<dbReference type="Proteomes" id="UP000812440">
    <property type="component" value="Unassembled WGS sequence"/>
</dbReference>
<keyword evidence="4 13" id="KW-0812">Transmembrane</keyword>
<dbReference type="PROSITE" id="PS50262">
    <property type="entry name" value="G_PROTEIN_RECEP_F1_2"/>
    <property type="match status" value="1"/>
</dbReference>
<dbReference type="PANTHER" id="PTHR24242">
    <property type="entry name" value="G-PROTEIN COUPLED RECEPTOR"/>
    <property type="match status" value="1"/>
</dbReference>
<evidence type="ECO:0000256" key="1">
    <source>
        <dbReference type="ARBA" id="ARBA00004651"/>
    </source>
</evidence>
<organism evidence="15 16">
    <name type="scientific">Hymenochirus boettgeri</name>
    <name type="common">Congo dwarf clawed frog</name>
    <dbReference type="NCBI Taxonomy" id="247094"/>
    <lineage>
        <taxon>Eukaryota</taxon>
        <taxon>Metazoa</taxon>
        <taxon>Chordata</taxon>
        <taxon>Craniata</taxon>
        <taxon>Vertebrata</taxon>
        <taxon>Euteleostomi</taxon>
        <taxon>Amphibia</taxon>
        <taxon>Batrachia</taxon>
        <taxon>Anura</taxon>
        <taxon>Pipoidea</taxon>
        <taxon>Pipidae</taxon>
        <taxon>Pipinae</taxon>
        <taxon>Hymenochirus</taxon>
    </lineage>
</organism>
<name>A0A8T2IJD6_9PIPI</name>
<dbReference type="GO" id="GO:0004930">
    <property type="term" value="F:G protein-coupled receptor activity"/>
    <property type="evidence" value="ECO:0007669"/>
    <property type="project" value="UniProtKB-KW"/>
</dbReference>
<feature type="transmembrane region" description="Helical" evidence="13">
    <location>
        <begin position="201"/>
        <end position="222"/>
    </location>
</feature>
<feature type="transmembrane region" description="Helical" evidence="13">
    <location>
        <begin position="274"/>
        <end position="293"/>
    </location>
</feature>
<keyword evidence="2" id="KW-1003">Cell membrane</keyword>
<dbReference type="InterPro" id="IPR017452">
    <property type="entry name" value="GPCR_Rhodpsn_7TM"/>
</dbReference>
<dbReference type="OrthoDB" id="9444602at2759"/>
<evidence type="ECO:0000256" key="3">
    <source>
        <dbReference type="ARBA" id="ARBA00022606"/>
    </source>
</evidence>